<dbReference type="Proteomes" id="UP001138500">
    <property type="component" value="Unassembled WGS sequence"/>
</dbReference>
<evidence type="ECO:0000313" key="2">
    <source>
        <dbReference type="Proteomes" id="UP001138500"/>
    </source>
</evidence>
<organism evidence="1 2">
    <name type="scientific">Teratosphaeria destructans</name>
    <dbReference type="NCBI Taxonomy" id="418781"/>
    <lineage>
        <taxon>Eukaryota</taxon>
        <taxon>Fungi</taxon>
        <taxon>Dikarya</taxon>
        <taxon>Ascomycota</taxon>
        <taxon>Pezizomycotina</taxon>
        <taxon>Dothideomycetes</taxon>
        <taxon>Dothideomycetidae</taxon>
        <taxon>Mycosphaerellales</taxon>
        <taxon>Teratosphaeriaceae</taxon>
        <taxon>Teratosphaeria</taxon>
    </lineage>
</organism>
<evidence type="ECO:0000313" key="1">
    <source>
        <dbReference type="EMBL" id="KAH9844675.1"/>
    </source>
</evidence>
<reference evidence="1 2" key="2">
    <citation type="journal article" date="2021" name="Curr. Genet.">
        <title>Genetic response to nitrogen starvation in the aggressive Eucalyptus foliar pathogen Teratosphaeria destructans.</title>
        <authorList>
            <person name="Havenga M."/>
            <person name="Wingfield B.D."/>
            <person name="Wingfield M.J."/>
            <person name="Dreyer L.L."/>
            <person name="Roets F."/>
            <person name="Aylward J."/>
        </authorList>
    </citation>
    <scope>NUCLEOTIDE SEQUENCE [LARGE SCALE GENOMIC DNA]</scope>
    <source>
        <strain evidence="1">CMW44962</strain>
    </source>
</reference>
<dbReference type="EMBL" id="RIBY02000258">
    <property type="protein sequence ID" value="KAH9844675.1"/>
    <property type="molecule type" value="Genomic_DNA"/>
</dbReference>
<sequence length="75" mass="8122">MGSQDVSCGLEIQIILANVDAFDPRCEGDIHAVIDEKWHAGRLGDSMQCFGYADEVSRVRGFVSQLDNSDTCDGG</sequence>
<comment type="caution">
    <text evidence="1">The sequence shown here is derived from an EMBL/GenBank/DDBJ whole genome shotgun (WGS) entry which is preliminary data.</text>
</comment>
<gene>
    <name evidence="1" type="ORF">Tdes44962_MAKER07211</name>
</gene>
<proteinExistence type="predicted"/>
<accession>A0A9W7T077</accession>
<keyword evidence="2" id="KW-1185">Reference proteome</keyword>
<dbReference type="AlphaFoldDB" id="A0A9W7T077"/>
<protein>
    <submittedName>
        <fullName evidence="1">Uncharacterized protein</fullName>
    </submittedName>
</protein>
<name>A0A9W7T077_9PEZI</name>
<reference evidence="1 2" key="1">
    <citation type="journal article" date="2018" name="IMA Fungus">
        <title>IMA Genome-F 10: Nine draft genome sequences of Claviceps purpurea s.lat., including C. arundinis, C. humidiphila, and C. cf. spartinae, pseudomolecules for the pitch canker pathogen Fusarium circinatum, draft genome of Davidsoniella eucalypti, Grosmannia galeiformis, Quambalaria eucalypti, and Teratosphaeria destructans.</title>
        <authorList>
            <person name="Wingfield B.D."/>
            <person name="Liu M."/>
            <person name="Nguyen H.D."/>
            <person name="Lane F.A."/>
            <person name="Morgan S.W."/>
            <person name="De Vos L."/>
            <person name="Wilken P.M."/>
            <person name="Duong T.A."/>
            <person name="Aylward J."/>
            <person name="Coetzee M.P."/>
            <person name="Dadej K."/>
            <person name="De Beer Z.W."/>
            <person name="Findlay W."/>
            <person name="Havenga M."/>
            <person name="Kolarik M."/>
            <person name="Menzies J.G."/>
            <person name="Naidoo K."/>
            <person name="Pochopski O."/>
            <person name="Shoukouhi P."/>
            <person name="Santana Q.C."/>
            <person name="Seifert K.A."/>
            <person name="Soal N."/>
            <person name="Steenkamp E.T."/>
            <person name="Tatham C.T."/>
            <person name="van der Nest M.A."/>
            <person name="Wingfield M.J."/>
        </authorList>
    </citation>
    <scope>NUCLEOTIDE SEQUENCE [LARGE SCALE GENOMIC DNA]</scope>
    <source>
        <strain evidence="1">CMW44962</strain>
    </source>
</reference>